<comment type="caution">
    <text evidence="2">The sequence shown here is derived from an EMBL/GenBank/DDBJ whole genome shotgun (WGS) entry which is preliminary data.</text>
</comment>
<reference evidence="2 3" key="1">
    <citation type="submission" date="2023-07" db="EMBL/GenBank/DDBJ databases">
        <title>Sorghum-associated microbial communities from plants grown in Nebraska, USA.</title>
        <authorList>
            <person name="Schachtman D."/>
        </authorList>
    </citation>
    <scope>NUCLEOTIDE SEQUENCE [LARGE SCALE GENOMIC DNA]</scope>
    <source>
        <strain evidence="2 3">DS1314</strain>
    </source>
</reference>
<evidence type="ECO:0000313" key="2">
    <source>
        <dbReference type="EMBL" id="MDQ0169162.1"/>
    </source>
</evidence>
<protein>
    <submittedName>
        <fullName evidence="2">Uncharacterized protein</fullName>
    </submittedName>
</protein>
<gene>
    <name evidence="2" type="ORF">J2T19_000599</name>
</gene>
<keyword evidence="3" id="KW-1185">Reference proteome</keyword>
<dbReference type="Proteomes" id="UP001233836">
    <property type="component" value="Unassembled WGS sequence"/>
</dbReference>
<dbReference type="RefSeq" id="WP_307212963.1">
    <property type="nucleotide sequence ID" value="NZ_JAUSTI010000001.1"/>
</dbReference>
<feature type="region of interest" description="Disordered" evidence="1">
    <location>
        <begin position="1"/>
        <end position="34"/>
    </location>
</feature>
<sequence>MSNDMVTARTQWAWTEKAESENPTRSRAGEPIWPQYTKNAPKAWLDKGLIQDASEVVTEGQATLDDYM</sequence>
<dbReference type="EMBL" id="JAUSTI010000001">
    <property type="protein sequence ID" value="MDQ0169162.1"/>
    <property type="molecule type" value="Genomic_DNA"/>
</dbReference>
<proteinExistence type="predicted"/>
<evidence type="ECO:0000256" key="1">
    <source>
        <dbReference type="SAM" id="MobiDB-lite"/>
    </source>
</evidence>
<feature type="compositionally biased region" description="Basic and acidic residues" evidence="1">
    <location>
        <begin position="16"/>
        <end position="28"/>
    </location>
</feature>
<feature type="compositionally biased region" description="Polar residues" evidence="1">
    <location>
        <begin position="1"/>
        <end position="13"/>
    </location>
</feature>
<accession>A0ABT9W7D4</accession>
<name>A0ABT9W7D4_9BACL</name>
<organism evidence="2 3">
    <name type="scientific">Paenibacillus tundrae</name>
    <dbReference type="NCBI Taxonomy" id="528187"/>
    <lineage>
        <taxon>Bacteria</taxon>
        <taxon>Bacillati</taxon>
        <taxon>Bacillota</taxon>
        <taxon>Bacilli</taxon>
        <taxon>Bacillales</taxon>
        <taxon>Paenibacillaceae</taxon>
        <taxon>Paenibacillus</taxon>
    </lineage>
</organism>
<evidence type="ECO:0000313" key="3">
    <source>
        <dbReference type="Proteomes" id="UP001233836"/>
    </source>
</evidence>